<evidence type="ECO:0000313" key="5">
    <source>
        <dbReference type="Proteomes" id="UP000255295"/>
    </source>
</evidence>
<evidence type="ECO:0008006" key="6">
    <source>
        <dbReference type="Google" id="ProtNLM"/>
    </source>
</evidence>
<comment type="caution">
    <text evidence="2">The sequence shown here is derived from an EMBL/GenBank/DDBJ whole genome shotgun (WGS) entry which is preliminary data.</text>
</comment>
<dbReference type="AlphaFoldDB" id="A0A2S5CWX7"/>
<evidence type="ECO:0000313" key="3">
    <source>
        <dbReference type="EMBL" id="SUV18461.1"/>
    </source>
</evidence>
<dbReference type="RefSeq" id="WP_103976058.1">
    <property type="nucleotide sequence ID" value="NZ_BJNS01000002.1"/>
</dbReference>
<name>A0A2S5CWX7_LYSSH</name>
<dbReference type="NCBIfam" id="NF033232">
    <property type="entry name" value="small_YtzI"/>
    <property type="match status" value="1"/>
</dbReference>
<reference evidence="2 4" key="1">
    <citation type="submission" date="2017-11" db="EMBL/GenBank/DDBJ databases">
        <title>Genome sequence of Lysinibacillus sphaericus, a lignin-degrading bacteria isolated from municipal solid waste soil.</title>
        <authorList>
            <person name="Persinoti G.F."/>
            <person name="Paixao D.A."/>
            <person name="Bugg T.D."/>
            <person name="Squina F.M."/>
        </authorList>
    </citation>
    <scope>NUCLEOTIDE SEQUENCE [LARGE SCALE GENOMIC DNA]</scope>
    <source>
        <strain evidence="2 4">A1</strain>
    </source>
</reference>
<dbReference type="Proteomes" id="UP000237319">
    <property type="component" value="Unassembled WGS sequence"/>
</dbReference>
<evidence type="ECO:0000313" key="4">
    <source>
        <dbReference type="Proteomes" id="UP000237319"/>
    </source>
</evidence>
<dbReference type="InterPro" id="IPR047753">
    <property type="entry name" value="YtzI-like"/>
</dbReference>
<keyword evidence="1" id="KW-1133">Transmembrane helix</keyword>
<feature type="transmembrane region" description="Helical" evidence="1">
    <location>
        <begin position="6"/>
        <end position="25"/>
    </location>
</feature>
<organism evidence="2 4">
    <name type="scientific">Lysinibacillus sphaericus</name>
    <name type="common">Bacillus sphaericus</name>
    <dbReference type="NCBI Taxonomy" id="1421"/>
    <lineage>
        <taxon>Bacteria</taxon>
        <taxon>Bacillati</taxon>
        <taxon>Bacillota</taxon>
        <taxon>Bacilli</taxon>
        <taxon>Bacillales</taxon>
        <taxon>Bacillaceae</taxon>
        <taxon>Lysinibacillus</taxon>
    </lineage>
</organism>
<evidence type="ECO:0000256" key="1">
    <source>
        <dbReference type="SAM" id="Phobius"/>
    </source>
</evidence>
<protein>
    <recommendedName>
        <fullName evidence="6">YtzI protein</fullName>
    </recommendedName>
</protein>
<reference evidence="3 5" key="2">
    <citation type="submission" date="2018-06" db="EMBL/GenBank/DDBJ databases">
        <authorList>
            <consortium name="Pathogen Informatics"/>
            <person name="Doyle S."/>
        </authorList>
    </citation>
    <scope>NUCLEOTIDE SEQUENCE [LARGE SCALE GENOMIC DNA]</scope>
    <source>
        <strain evidence="3 5">NCTC10338</strain>
    </source>
</reference>
<gene>
    <name evidence="2" type="ORF">LYSIN_00024</name>
    <name evidence="3" type="ORF">NCTC10338_03593</name>
</gene>
<sequence length="48" mass="5397">MSLTSLITVAIIIVILVTVATILSVNRAYAFKHTVDEKPKQNFQQHDE</sequence>
<dbReference type="GeneID" id="48275721"/>
<proteinExistence type="predicted"/>
<evidence type="ECO:0000313" key="2">
    <source>
        <dbReference type="EMBL" id="POZ55242.1"/>
    </source>
</evidence>
<keyword evidence="4" id="KW-1185">Reference proteome</keyword>
<dbReference type="Proteomes" id="UP000255295">
    <property type="component" value="Unassembled WGS sequence"/>
</dbReference>
<accession>A0A2S5CWX7</accession>
<dbReference type="EMBL" id="PGLV01000001">
    <property type="protein sequence ID" value="POZ55242.1"/>
    <property type="molecule type" value="Genomic_DNA"/>
</dbReference>
<keyword evidence="1" id="KW-0812">Transmembrane</keyword>
<dbReference type="EMBL" id="UFSZ01000001">
    <property type="protein sequence ID" value="SUV18461.1"/>
    <property type="molecule type" value="Genomic_DNA"/>
</dbReference>
<keyword evidence="1" id="KW-0472">Membrane</keyword>